<dbReference type="EMBL" id="LR134182">
    <property type="protein sequence ID" value="VEB42821.1"/>
    <property type="molecule type" value="Genomic_DNA"/>
</dbReference>
<dbReference type="AlphaFoldDB" id="A0A3S4J123"/>
<proteinExistence type="predicted"/>
<sequence>MRIYRTDQFPLPLPAGHRFPAEKYRLLAEQVSAFAAERMETARRRRAAS</sequence>
<evidence type="ECO:0000313" key="2">
    <source>
        <dbReference type="Proteomes" id="UP000275777"/>
    </source>
</evidence>
<protein>
    <submittedName>
        <fullName evidence="1">Uncharacterized protein</fullName>
    </submittedName>
</protein>
<dbReference type="Proteomes" id="UP000275777">
    <property type="component" value="Chromosome"/>
</dbReference>
<name>A0A3S4J123_CHRVL</name>
<reference evidence="1 2" key="1">
    <citation type="submission" date="2018-12" db="EMBL/GenBank/DDBJ databases">
        <authorList>
            <consortium name="Pathogen Informatics"/>
        </authorList>
    </citation>
    <scope>NUCLEOTIDE SEQUENCE [LARGE SCALE GENOMIC DNA]</scope>
    <source>
        <strain evidence="1 2">NCTC9695</strain>
    </source>
</reference>
<organism evidence="1 2">
    <name type="scientific">Chromobacterium violaceum</name>
    <dbReference type="NCBI Taxonomy" id="536"/>
    <lineage>
        <taxon>Bacteria</taxon>
        <taxon>Pseudomonadati</taxon>
        <taxon>Pseudomonadota</taxon>
        <taxon>Betaproteobacteria</taxon>
        <taxon>Neisseriales</taxon>
        <taxon>Chromobacteriaceae</taxon>
        <taxon>Chromobacterium</taxon>
    </lineage>
</organism>
<accession>A0A3S4J123</accession>
<gene>
    <name evidence="1" type="ORF">NCTC9695_03273</name>
</gene>
<evidence type="ECO:0000313" key="1">
    <source>
        <dbReference type="EMBL" id="VEB42821.1"/>
    </source>
</evidence>